<gene>
    <name evidence="1" type="ORF">HCN83_13570</name>
</gene>
<proteinExistence type="predicted"/>
<organism evidence="1 2">
    <name type="scientific">Alkalicoccus luteus</name>
    <dbReference type="NCBI Taxonomy" id="1237094"/>
    <lineage>
        <taxon>Bacteria</taxon>
        <taxon>Bacillati</taxon>
        <taxon>Bacillota</taxon>
        <taxon>Bacilli</taxon>
        <taxon>Bacillales</taxon>
        <taxon>Bacillaceae</taxon>
        <taxon>Alkalicoccus</taxon>
    </lineage>
</organism>
<dbReference type="RefSeq" id="WP_168008251.1">
    <property type="nucleotide sequence ID" value="NZ_JAATHJ010000025.1"/>
</dbReference>
<dbReference type="InterPro" id="IPR033788">
    <property type="entry name" value="VbhA-like"/>
</dbReference>
<protein>
    <submittedName>
        <fullName evidence="1">Antitoxin VbhA family protein</fullName>
    </submittedName>
</protein>
<dbReference type="EMBL" id="JAATHJ010000025">
    <property type="protein sequence ID" value="NJP38605.1"/>
    <property type="molecule type" value="Genomic_DNA"/>
</dbReference>
<dbReference type="CDD" id="cd11586">
    <property type="entry name" value="VbhA_like"/>
    <property type="match status" value="1"/>
</dbReference>
<keyword evidence="2" id="KW-1185">Reference proteome</keyword>
<name>A0A969TVP0_9BACI</name>
<evidence type="ECO:0000313" key="2">
    <source>
        <dbReference type="Proteomes" id="UP000752012"/>
    </source>
</evidence>
<dbReference type="AlphaFoldDB" id="A0A969TVP0"/>
<dbReference type="Proteomes" id="UP000752012">
    <property type="component" value="Unassembled WGS sequence"/>
</dbReference>
<comment type="caution">
    <text evidence="1">The sequence shown here is derived from an EMBL/GenBank/DDBJ whole genome shotgun (WGS) entry which is preliminary data.</text>
</comment>
<evidence type="ECO:0000313" key="1">
    <source>
        <dbReference type="EMBL" id="NJP38605.1"/>
    </source>
</evidence>
<sequence>MSRSKKDIQFAFQSARASLAVEGMTLSEKQEALVIDQLSGRMSEEAFVERALELSRHE</sequence>
<reference evidence="1 2" key="1">
    <citation type="submission" date="2020-03" db="EMBL/GenBank/DDBJ databases">
        <title>Assessment of the enzymatic potential of alkaline-tolerant lipase obtained from Bacillus luteus H11 (technogenic soil) for the bioremediation of saline soils contaminated with petroleum substances.</title>
        <authorList>
            <person name="Kalwasinska A."/>
        </authorList>
    </citation>
    <scope>NUCLEOTIDE SEQUENCE [LARGE SCALE GENOMIC DNA]</scope>
    <source>
        <strain evidence="1 2">H11</strain>
    </source>
</reference>
<accession>A0A969TVP0</accession>